<dbReference type="InterPro" id="IPR052343">
    <property type="entry name" value="Retrotransposon-Effector_Assoc"/>
</dbReference>
<evidence type="ECO:0000313" key="2">
    <source>
        <dbReference type="Proteomes" id="UP001358586"/>
    </source>
</evidence>
<keyword evidence="2" id="KW-1185">Reference proteome</keyword>
<gene>
    <name evidence="1" type="ORF">PVK06_019626</name>
</gene>
<organism evidence="1 2">
    <name type="scientific">Gossypium arboreum</name>
    <name type="common">Tree cotton</name>
    <name type="synonym">Gossypium nanking</name>
    <dbReference type="NCBI Taxonomy" id="29729"/>
    <lineage>
        <taxon>Eukaryota</taxon>
        <taxon>Viridiplantae</taxon>
        <taxon>Streptophyta</taxon>
        <taxon>Embryophyta</taxon>
        <taxon>Tracheophyta</taxon>
        <taxon>Spermatophyta</taxon>
        <taxon>Magnoliopsida</taxon>
        <taxon>eudicotyledons</taxon>
        <taxon>Gunneridae</taxon>
        <taxon>Pentapetalae</taxon>
        <taxon>rosids</taxon>
        <taxon>malvids</taxon>
        <taxon>Malvales</taxon>
        <taxon>Malvaceae</taxon>
        <taxon>Malvoideae</taxon>
        <taxon>Gossypium</taxon>
    </lineage>
</organism>
<reference evidence="1 2" key="1">
    <citation type="submission" date="2023-03" db="EMBL/GenBank/DDBJ databases">
        <title>WGS of Gossypium arboreum.</title>
        <authorList>
            <person name="Yu D."/>
        </authorList>
    </citation>
    <scope>NUCLEOTIDE SEQUENCE [LARGE SCALE GENOMIC DNA]</scope>
    <source>
        <tissue evidence="1">Leaf</tissue>
    </source>
</reference>
<sequence>MQYDDERETNEIREMELIAKSYFQELFFAGRRGNYEHILSGITLCISDEDNSKLKARYTKEDIEKALTKLDPIKAPGEDEFSVVFYQKCWAIIGENVTTFCLAHLNGGMDINSINKTNIVLIPMNSNPMDITPFRPIGLCNIIYKLMAKAMANRI</sequence>
<dbReference type="PANTHER" id="PTHR46890:SF47">
    <property type="entry name" value="NON-LTR RETROLELEMENT REVERSE TRANSCRIPTASE-LIKE PROTEIN"/>
    <property type="match status" value="1"/>
</dbReference>
<protein>
    <recommendedName>
        <fullName evidence="3">Reverse transcriptase</fullName>
    </recommendedName>
</protein>
<evidence type="ECO:0008006" key="3">
    <source>
        <dbReference type="Google" id="ProtNLM"/>
    </source>
</evidence>
<dbReference type="EMBL" id="JARKNE010000006">
    <property type="protein sequence ID" value="KAK5824842.1"/>
    <property type="molecule type" value="Genomic_DNA"/>
</dbReference>
<accession>A0ABR0PK78</accession>
<dbReference type="Proteomes" id="UP001358586">
    <property type="component" value="Chromosome 6"/>
</dbReference>
<evidence type="ECO:0000313" key="1">
    <source>
        <dbReference type="EMBL" id="KAK5824842.1"/>
    </source>
</evidence>
<comment type="caution">
    <text evidence="1">The sequence shown here is derived from an EMBL/GenBank/DDBJ whole genome shotgun (WGS) entry which is preliminary data.</text>
</comment>
<proteinExistence type="predicted"/>
<dbReference type="PANTHER" id="PTHR46890">
    <property type="entry name" value="NON-LTR RETROLELEMENT REVERSE TRANSCRIPTASE-LIKE PROTEIN-RELATED"/>
    <property type="match status" value="1"/>
</dbReference>
<name>A0ABR0PK78_GOSAR</name>